<evidence type="ECO:0000313" key="6">
    <source>
        <dbReference type="EMBL" id="CAH7689362.1"/>
    </source>
</evidence>
<feature type="transmembrane region" description="Helical" evidence="5">
    <location>
        <begin position="100"/>
        <end position="120"/>
    </location>
</feature>
<dbReference type="InterPro" id="IPR037185">
    <property type="entry name" value="EmrE-like"/>
</dbReference>
<comment type="caution">
    <text evidence="6">The sequence shown here is derived from an EMBL/GenBank/DDBJ whole genome shotgun (WGS) entry which is preliminary data.</text>
</comment>
<dbReference type="EMBL" id="CALTRL010006065">
    <property type="protein sequence ID" value="CAH7689362.1"/>
    <property type="molecule type" value="Genomic_DNA"/>
</dbReference>
<accession>A0AAV0BSC2</accession>
<evidence type="ECO:0000256" key="5">
    <source>
        <dbReference type="SAM" id="Phobius"/>
    </source>
</evidence>
<feature type="transmembrane region" description="Helical" evidence="5">
    <location>
        <begin position="186"/>
        <end position="203"/>
    </location>
</feature>
<dbReference type="Proteomes" id="UP001153365">
    <property type="component" value="Unassembled WGS sequence"/>
</dbReference>
<dbReference type="GO" id="GO:0000139">
    <property type="term" value="C:Golgi membrane"/>
    <property type="evidence" value="ECO:0007669"/>
    <property type="project" value="InterPro"/>
</dbReference>
<dbReference type="GO" id="GO:0015165">
    <property type="term" value="F:pyrimidine nucleotide-sugar transmembrane transporter activity"/>
    <property type="evidence" value="ECO:0007669"/>
    <property type="project" value="InterPro"/>
</dbReference>
<sequence length="221" mass="24532">LLRLQNHLLYFSLSNSEPSIYLILSQSKVLTTALFSFLICGRRINLIQSISLVTLTIGISLVKIFDNNRPSDLNPVDRSVGSQLDAEEVLSGIDHTSRSFLTLISILISSTCSGLAGTLFERFLKANRYDSKDSNSGSDGGVSIWVRNLQLSLPTLMINYSILKYTRENKHPEKNLSTDHNSNERIILIIYNSLGGILVSMIVDRFDSTVKTFATSLSIIS</sequence>
<dbReference type="Pfam" id="PF04142">
    <property type="entry name" value="Nuc_sug_transp"/>
    <property type="match status" value="1"/>
</dbReference>
<comment type="subcellular location">
    <subcellularLocation>
        <location evidence="1">Membrane</location>
        <topology evidence="1">Multi-pass membrane protein</topology>
    </subcellularLocation>
</comment>
<name>A0AAV0BSC2_PHAPC</name>
<reference evidence="6" key="1">
    <citation type="submission" date="2022-06" db="EMBL/GenBank/DDBJ databases">
        <authorList>
            <consortium name="SYNGENTA / RWTH Aachen University"/>
        </authorList>
    </citation>
    <scope>NUCLEOTIDE SEQUENCE</scope>
</reference>
<protein>
    <submittedName>
        <fullName evidence="6">Nucleotide-sugar transporter</fullName>
    </submittedName>
</protein>
<keyword evidence="4 5" id="KW-0472">Membrane</keyword>
<dbReference type="PANTHER" id="PTHR10231">
    <property type="entry name" value="NUCLEOTIDE-SUGAR TRANSMEMBRANE TRANSPORTER"/>
    <property type="match status" value="1"/>
</dbReference>
<feature type="transmembrane region" description="Helical" evidence="5">
    <location>
        <begin position="20"/>
        <end position="39"/>
    </location>
</feature>
<keyword evidence="3 5" id="KW-1133">Transmembrane helix</keyword>
<evidence type="ECO:0000256" key="1">
    <source>
        <dbReference type="ARBA" id="ARBA00004141"/>
    </source>
</evidence>
<gene>
    <name evidence="6" type="ORF">PPACK8108_LOCUS24418</name>
</gene>
<dbReference type="AlphaFoldDB" id="A0AAV0BSC2"/>
<evidence type="ECO:0000256" key="2">
    <source>
        <dbReference type="ARBA" id="ARBA00022692"/>
    </source>
</evidence>
<keyword evidence="7" id="KW-1185">Reference proteome</keyword>
<evidence type="ECO:0000313" key="7">
    <source>
        <dbReference type="Proteomes" id="UP001153365"/>
    </source>
</evidence>
<proteinExistence type="predicted"/>
<dbReference type="SUPFAM" id="SSF103481">
    <property type="entry name" value="Multidrug resistance efflux transporter EmrE"/>
    <property type="match status" value="1"/>
</dbReference>
<evidence type="ECO:0000256" key="4">
    <source>
        <dbReference type="ARBA" id="ARBA00023136"/>
    </source>
</evidence>
<evidence type="ECO:0000256" key="3">
    <source>
        <dbReference type="ARBA" id="ARBA00022989"/>
    </source>
</evidence>
<organism evidence="6 7">
    <name type="scientific">Phakopsora pachyrhizi</name>
    <name type="common">Asian soybean rust disease fungus</name>
    <dbReference type="NCBI Taxonomy" id="170000"/>
    <lineage>
        <taxon>Eukaryota</taxon>
        <taxon>Fungi</taxon>
        <taxon>Dikarya</taxon>
        <taxon>Basidiomycota</taxon>
        <taxon>Pucciniomycotina</taxon>
        <taxon>Pucciniomycetes</taxon>
        <taxon>Pucciniales</taxon>
        <taxon>Phakopsoraceae</taxon>
        <taxon>Phakopsora</taxon>
    </lineage>
</organism>
<feature type="transmembrane region" description="Helical" evidence="5">
    <location>
        <begin position="46"/>
        <end position="65"/>
    </location>
</feature>
<dbReference type="InterPro" id="IPR007271">
    <property type="entry name" value="Nuc_sug_transpt"/>
</dbReference>
<keyword evidence="2 5" id="KW-0812">Transmembrane</keyword>
<feature type="non-terminal residue" evidence="6">
    <location>
        <position position="1"/>
    </location>
</feature>